<dbReference type="InParanoid" id="A0A0C3J6N6"/>
<dbReference type="AlphaFoldDB" id="A0A0C3J6N6"/>
<evidence type="ECO:0000313" key="1">
    <source>
        <dbReference type="EMBL" id="KIO04708.1"/>
    </source>
</evidence>
<protein>
    <submittedName>
        <fullName evidence="1">Uncharacterized protein</fullName>
    </submittedName>
</protein>
<dbReference type="Proteomes" id="UP000054217">
    <property type="component" value="Unassembled WGS sequence"/>
</dbReference>
<dbReference type="EMBL" id="KN831969">
    <property type="protein sequence ID" value="KIO04708.1"/>
    <property type="molecule type" value="Genomic_DNA"/>
</dbReference>
<organism evidence="1 2">
    <name type="scientific">Pisolithus tinctorius Marx 270</name>
    <dbReference type="NCBI Taxonomy" id="870435"/>
    <lineage>
        <taxon>Eukaryota</taxon>
        <taxon>Fungi</taxon>
        <taxon>Dikarya</taxon>
        <taxon>Basidiomycota</taxon>
        <taxon>Agaricomycotina</taxon>
        <taxon>Agaricomycetes</taxon>
        <taxon>Agaricomycetidae</taxon>
        <taxon>Boletales</taxon>
        <taxon>Sclerodermatineae</taxon>
        <taxon>Pisolithaceae</taxon>
        <taxon>Pisolithus</taxon>
    </lineage>
</organism>
<name>A0A0C3J6N6_PISTI</name>
<keyword evidence="2" id="KW-1185">Reference proteome</keyword>
<sequence>MDSSSFSREVKVLGPNCSKTRELASSSCACLFAWAYSRTFFGRSFWRSWTYCDVWTPTITISTLLLPCMPAIGGTNNLVRFRDADTNGREDKAHGTYLPLTFPQRGTRHSVSEVYCHTFYLPRLFHYPKSKKFQPRSLTLHYQNQTKVSCHETYVPEGLCTLTTTTTIVTVTSPSQSRGAHTVSPAAAAM</sequence>
<proteinExistence type="predicted"/>
<reference evidence="1 2" key="1">
    <citation type="submission" date="2014-04" db="EMBL/GenBank/DDBJ databases">
        <authorList>
            <consortium name="DOE Joint Genome Institute"/>
            <person name="Kuo A."/>
            <person name="Kohler A."/>
            <person name="Costa M.D."/>
            <person name="Nagy L.G."/>
            <person name="Floudas D."/>
            <person name="Copeland A."/>
            <person name="Barry K.W."/>
            <person name="Cichocki N."/>
            <person name="Veneault-Fourrey C."/>
            <person name="LaButti K."/>
            <person name="Lindquist E.A."/>
            <person name="Lipzen A."/>
            <person name="Lundell T."/>
            <person name="Morin E."/>
            <person name="Murat C."/>
            <person name="Sun H."/>
            <person name="Tunlid A."/>
            <person name="Henrissat B."/>
            <person name="Grigoriev I.V."/>
            <person name="Hibbett D.S."/>
            <person name="Martin F."/>
            <person name="Nordberg H.P."/>
            <person name="Cantor M.N."/>
            <person name="Hua S.X."/>
        </authorList>
    </citation>
    <scope>NUCLEOTIDE SEQUENCE [LARGE SCALE GENOMIC DNA]</scope>
    <source>
        <strain evidence="1 2">Marx 270</strain>
    </source>
</reference>
<reference evidence="2" key="2">
    <citation type="submission" date="2015-01" db="EMBL/GenBank/DDBJ databases">
        <title>Evolutionary Origins and Diversification of the Mycorrhizal Mutualists.</title>
        <authorList>
            <consortium name="DOE Joint Genome Institute"/>
            <consortium name="Mycorrhizal Genomics Consortium"/>
            <person name="Kohler A."/>
            <person name="Kuo A."/>
            <person name="Nagy L.G."/>
            <person name="Floudas D."/>
            <person name="Copeland A."/>
            <person name="Barry K.W."/>
            <person name="Cichocki N."/>
            <person name="Veneault-Fourrey C."/>
            <person name="LaButti K."/>
            <person name="Lindquist E.A."/>
            <person name="Lipzen A."/>
            <person name="Lundell T."/>
            <person name="Morin E."/>
            <person name="Murat C."/>
            <person name="Riley R."/>
            <person name="Ohm R."/>
            <person name="Sun H."/>
            <person name="Tunlid A."/>
            <person name="Henrissat B."/>
            <person name="Grigoriev I.V."/>
            <person name="Hibbett D.S."/>
            <person name="Martin F."/>
        </authorList>
    </citation>
    <scope>NUCLEOTIDE SEQUENCE [LARGE SCALE GENOMIC DNA]</scope>
    <source>
        <strain evidence="2">Marx 270</strain>
    </source>
</reference>
<evidence type="ECO:0000313" key="2">
    <source>
        <dbReference type="Proteomes" id="UP000054217"/>
    </source>
</evidence>
<accession>A0A0C3J6N6</accession>
<gene>
    <name evidence="1" type="ORF">M404DRAFT_537464</name>
</gene>
<dbReference type="HOGENOM" id="CLU_1428516_0_0_1"/>